<dbReference type="InterPro" id="IPR041172">
    <property type="entry name" value="EstA_Ig-like_N"/>
</dbReference>
<dbReference type="PANTHER" id="PTHR43037:SF1">
    <property type="entry name" value="BLL1128 PROTEIN"/>
    <property type="match status" value="1"/>
</dbReference>
<sequence length="445" mass="50829">MRVKKLFAEMIAFLMVLATSSQLAFASNVLTGTQKAYVEGDDWGAAVTGTVIHFNKRIDWRSVAKKDFSVVENSQDVTDKSRKVIAAYTSDSYGRKVRYNSYYVTVRLYSSPRDGSAFHWNATAFRNEWVKNYSLKVQLTSGNTLTSNGRRYSLLNVTPSIDMMTDRIIPQLDYWDLDLTYKASDGTQYRYAQYVPKRDNKKNALVIWLHGGGEGGTDTTIPLLANKVTAYSSKKFQSYFKGAYILVPQTPTFWMESVNGGSTTGQTAAKFEKSLFEFIKKYVKNHKDIDPNRVIIGGCSNGGYMTMNLIMKHPKYFAAAYPICEGYADKYITNKQLKKIVNMPIWFTYAKTDTTLDPKIYSEPTIKRLKKLGAGNIHVSAYKDVHDTTGRFYGIEGNPTVLSDTKTSVPYEYSGHWSWIYYDNNKNHEGWLNCWKWMSRQRAHH</sequence>
<evidence type="ECO:0000259" key="4">
    <source>
        <dbReference type="Pfam" id="PF18435"/>
    </source>
</evidence>
<dbReference type="BioCyc" id="ECAT999415-HMP:GTTI-1234-MONOMER"/>
<dbReference type="PANTHER" id="PTHR43037">
    <property type="entry name" value="UNNAMED PRODUCT-RELATED"/>
    <property type="match status" value="1"/>
</dbReference>
<comment type="caution">
    <text evidence="5">The sequence shown here is derived from an EMBL/GenBank/DDBJ whole genome shotgun (WGS) entry which is preliminary data.</text>
</comment>
<protein>
    <recommendedName>
        <fullName evidence="7">Peptidase S9 prolyl oligopeptidase catalytic domain-containing protein</fullName>
    </recommendedName>
</protein>
<reference evidence="5 6" key="1">
    <citation type="submission" date="2013-02" db="EMBL/GenBank/DDBJ databases">
        <title>The Genome Sequence of Lactobacillus catenaformis F0143.</title>
        <authorList>
            <consortium name="The Broad Institute Genome Sequencing Platform"/>
            <person name="Earl A."/>
            <person name="Ward D."/>
            <person name="Feldgarden M."/>
            <person name="Gevers D."/>
            <person name="Izard J."/>
            <person name="Blanton J.M."/>
            <person name="Mathney J."/>
            <person name="Dewhirst F.E."/>
            <person name="Young S.K."/>
            <person name="Zeng Q."/>
            <person name="Gargeya S."/>
            <person name="Fitzgerald M."/>
            <person name="Haas B."/>
            <person name="Abouelleil A."/>
            <person name="Alvarado L."/>
            <person name="Arachchi H.M."/>
            <person name="Berlin A."/>
            <person name="Chapman S.B."/>
            <person name="Gearin G."/>
            <person name="Goldberg J."/>
            <person name="Griggs A."/>
            <person name="Gujja S."/>
            <person name="Hansen M."/>
            <person name="Heiman D."/>
            <person name="Howarth C."/>
            <person name="Larimer J."/>
            <person name="Lui A."/>
            <person name="MacDonald P.J.P."/>
            <person name="McCowen C."/>
            <person name="Montmayeur A."/>
            <person name="Murphy C."/>
            <person name="Neiman D."/>
            <person name="Pearson M."/>
            <person name="Priest M."/>
            <person name="Roberts A."/>
            <person name="Saif S."/>
            <person name="Shea T."/>
            <person name="Sisk P."/>
            <person name="Stolte C."/>
            <person name="Sykes S."/>
            <person name="Wortman J."/>
            <person name="Nusbaum C."/>
            <person name="Birren B."/>
        </authorList>
    </citation>
    <scope>NUCLEOTIDE SEQUENCE [LARGE SCALE GENOMIC DNA]</scope>
    <source>
        <strain evidence="5 6">OT 569</strain>
    </source>
</reference>
<feature type="signal peptide" evidence="2">
    <location>
        <begin position="1"/>
        <end position="26"/>
    </location>
</feature>
<feature type="chain" id="PRO_5004022606" description="Peptidase S9 prolyl oligopeptidase catalytic domain-containing protein" evidence="2">
    <location>
        <begin position="27"/>
        <end position="445"/>
    </location>
</feature>
<dbReference type="InterPro" id="IPR003140">
    <property type="entry name" value="PLipase/COase/thioEstase"/>
</dbReference>
<dbReference type="AlphaFoldDB" id="M2Q318"/>
<dbReference type="RefSeq" id="WP_004803114.1">
    <property type="nucleotide sequence ID" value="NZ_KB446648.1"/>
</dbReference>
<dbReference type="EMBL" id="AGEJ01000018">
    <property type="protein sequence ID" value="EMD16646.1"/>
    <property type="molecule type" value="Genomic_DNA"/>
</dbReference>
<dbReference type="InterPro" id="IPR029058">
    <property type="entry name" value="AB_hydrolase_fold"/>
</dbReference>
<evidence type="ECO:0000256" key="2">
    <source>
        <dbReference type="SAM" id="SignalP"/>
    </source>
</evidence>
<name>M2Q318_9FIRM</name>
<evidence type="ECO:0000313" key="6">
    <source>
        <dbReference type="Proteomes" id="UP000011758"/>
    </source>
</evidence>
<evidence type="ECO:0000313" key="5">
    <source>
        <dbReference type="EMBL" id="EMD16646.1"/>
    </source>
</evidence>
<accession>M2Q318</accession>
<dbReference type="eggNOG" id="COG4099">
    <property type="taxonomic scope" value="Bacteria"/>
</dbReference>
<dbReference type="InterPro" id="IPR050955">
    <property type="entry name" value="Plant_Biomass_Hydrol_Est"/>
</dbReference>
<dbReference type="SUPFAM" id="SSF53474">
    <property type="entry name" value="alpha/beta-Hydrolases"/>
    <property type="match status" value="1"/>
</dbReference>
<proteinExistence type="predicted"/>
<keyword evidence="6" id="KW-1185">Reference proteome</keyword>
<dbReference type="Gene3D" id="3.40.50.1820">
    <property type="entry name" value="alpha/beta hydrolase"/>
    <property type="match status" value="1"/>
</dbReference>
<evidence type="ECO:0000256" key="1">
    <source>
        <dbReference type="ARBA" id="ARBA00022729"/>
    </source>
</evidence>
<feature type="domain" description="Esterase Ig-like N-terminal" evidence="4">
    <location>
        <begin position="38"/>
        <end position="138"/>
    </location>
</feature>
<dbReference type="Pfam" id="PF18435">
    <property type="entry name" value="EstA_Ig_like"/>
    <property type="match status" value="1"/>
</dbReference>
<dbReference type="OrthoDB" id="9815425at2"/>
<dbReference type="Pfam" id="PF02230">
    <property type="entry name" value="Abhydrolase_2"/>
    <property type="match status" value="1"/>
</dbReference>
<dbReference type="Gene3D" id="2.60.40.2180">
    <property type="match status" value="1"/>
</dbReference>
<dbReference type="GO" id="GO:0016787">
    <property type="term" value="F:hydrolase activity"/>
    <property type="evidence" value="ECO:0007669"/>
    <property type="project" value="InterPro"/>
</dbReference>
<gene>
    <name evidence="5" type="ORF">HMPREF9943_01200</name>
</gene>
<feature type="domain" description="Phospholipase/carboxylesterase/thioesterase" evidence="3">
    <location>
        <begin position="195"/>
        <end position="388"/>
    </location>
</feature>
<keyword evidence="1 2" id="KW-0732">Signal</keyword>
<organism evidence="5 6">
    <name type="scientific">Eggerthia catenaformis OT 569 = DSM 20559</name>
    <dbReference type="NCBI Taxonomy" id="999415"/>
    <lineage>
        <taxon>Bacteria</taxon>
        <taxon>Bacillati</taxon>
        <taxon>Bacillota</taxon>
        <taxon>Erysipelotrichia</taxon>
        <taxon>Erysipelotrichales</taxon>
        <taxon>Coprobacillaceae</taxon>
        <taxon>Eggerthia</taxon>
    </lineage>
</organism>
<dbReference type="Proteomes" id="UP000011758">
    <property type="component" value="Unassembled WGS sequence"/>
</dbReference>
<evidence type="ECO:0008006" key="7">
    <source>
        <dbReference type="Google" id="ProtNLM"/>
    </source>
</evidence>
<evidence type="ECO:0000259" key="3">
    <source>
        <dbReference type="Pfam" id="PF02230"/>
    </source>
</evidence>